<keyword evidence="3" id="KW-0012">Acyltransferase</keyword>
<reference evidence="3 4" key="1">
    <citation type="submission" date="2022-01" db="EMBL/GenBank/DDBJ databases">
        <title>Nocardioides sp. nov., an actinomycete isolated from mining soil.</title>
        <authorList>
            <person name="Liu L."/>
        </authorList>
    </citation>
    <scope>NUCLEOTIDE SEQUENCE [LARGE SCALE GENOMIC DNA]</scope>
    <source>
        <strain evidence="3 4">KLBMP 9356</strain>
    </source>
</reference>
<dbReference type="PANTHER" id="PTHR23028">
    <property type="entry name" value="ACETYLTRANSFERASE"/>
    <property type="match status" value="1"/>
</dbReference>
<feature type="transmembrane region" description="Helical" evidence="1">
    <location>
        <begin position="285"/>
        <end position="305"/>
    </location>
</feature>
<evidence type="ECO:0000313" key="4">
    <source>
        <dbReference type="Proteomes" id="UP001201161"/>
    </source>
</evidence>
<keyword evidence="1" id="KW-0472">Membrane</keyword>
<keyword evidence="1" id="KW-0812">Transmembrane</keyword>
<feature type="transmembrane region" description="Helical" evidence="1">
    <location>
        <begin position="12"/>
        <end position="33"/>
    </location>
</feature>
<sequence>MVYPPSLQPLAVLRYGYLGVTFFFVLSGFVLVWSARDDDTARGFYRRRFARVWPLHALTFCLAAGLAAAGLVDVYGPAWAAPINLALLQAWVPDSEVILSFNDVSWSLSAEAFFYAVFPVLVILGRRRGWPVMLVAGVIWLVVGGVLAQALGSPGYVSTFPAYRVGEFVVGMALGLAARRATPARQALVPTSLASASVAVSFVALLAFNRFSGGWFADHAWAATLVMLPSVALVVMAFAARDAAGREGLLTHPVMVRLGLWSFALYMVHNIVLRLARPWTSEHGWTVFIAIAVAVALSGLLYEAFERPVEKRLRGRARPAVQLEPAGK</sequence>
<accession>A0ABS9H8U7</accession>
<dbReference type="InterPro" id="IPR002656">
    <property type="entry name" value="Acyl_transf_3_dom"/>
</dbReference>
<feature type="transmembrane region" description="Helical" evidence="1">
    <location>
        <begin position="132"/>
        <end position="151"/>
    </location>
</feature>
<evidence type="ECO:0000259" key="2">
    <source>
        <dbReference type="Pfam" id="PF01757"/>
    </source>
</evidence>
<feature type="transmembrane region" description="Helical" evidence="1">
    <location>
        <begin position="252"/>
        <end position="273"/>
    </location>
</feature>
<feature type="transmembrane region" description="Helical" evidence="1">
    <location>
        <begin position="53"/>
        <end position="72"/>
    </location>
</feature>
<keyword evidence="1" id="KW-1133">Transmembrane helix</keyword>
<dbReference type="Pfam" id="PF01757">
    <property type="entry name" value="Acyl_transf_3"/>
    <property type="match status" value="1"/>
</dbReference>
<feature type="domain" description="Acyltransferase 3" evidence="2">
    <location>
        <begin position="14"/>
        <end position="302"/>
    </location>
</feature>
<evidence type="ECO:0000313" key="3">
    <source>
        <dbReference type="EMBL" id="MCF6376884.1"/>
    </source>
</evidence>
<protein>
    <submittedName>
        <fullName evidence="3">Acyltransferase</fullName>
    </submittedName>
</protein>
<dbReference type="PANTHER" id="PTHR23028:SF53">
    <property type="entry name" value="ACYL_TRANSF_3 DOMAIN-CONTAINING PROTEIN"/>
    <property type="match status" value="1"/>
</dbReference>
<dbReference type="InterPro" id="IPR050879">
    <property type="entry name" value="Acyltransferase_3"/>
</dbReference>
<gene>
    <name evidence="3" type="ORF">L2K70_04650</name>
</gene>
<proteinExistence type="predicted"/>
<dbReference type="Proteomes" id="UP001201161">
    <property type="component" value="Unassembled WGS sequence"/>
</dbReference>
<dbReference type="GO" id="GO:0016746">
    <property type="term" value="F:acyltransferase activity"/>
    <property type="evidence" value="ECO:0007669"/>
    <property type="project" value="UniProtKB-KW"/>
</dbReference>
<name>A0ABS9H8U7_9ACTN</name>
<keyword evidence="3" id="KW-0808">Transferase</keyword>
<comment type="caution">
    <text evidence="3">The sequence shown here is derived from an EMBL/GenBank/DDBJ whole genome shotgun (WGS) entry which is preliminary data.</text>
</comment>
<dbReference type="EMBL" id="JAKJHZ010000005">
    <property type="protein sequence ID" value="MCF6376884.1"/>
    <property type="molecule type" value="Genomic_DNA"/>
</dbReference>
<keyword evidence="4" id="KW-1185">Reference proteome</keyword>
<feature type="transmembrane region" description="Helical" evidence="1">
    <location>
        <begin position="188"/>
        <end position="208"/>
    </location>
</feature>
<feature type="transmembrane region" description="Helical" evidence="1">
    <location>
        <begin position="104"/>
        <end position="125"/>
    </location>
</feature>
<feature type="transmembrane region" description="Helical" evidence="1">
    <location>
        <begin position="157"/>
        <end position="176"/>
    </location>
</feature>
<organism evidence="3 4">
    <name type="scientific">Nocardioides potassii</name>
    <dbReference type="NCBI Taxonomy" id="2911371"/>
    <lineage>
        <taxon>Bacteria</taxon>
        <taxon>Bacillati</taxon>
        <taxon>Actinomycetota</taxon>
        <taxon>Actinomycetes</taxon>
        <taxon>Propionibacteriales</taxon>
        <taxon>Nocardioidaceae</taxon>
        <taxon>Nocardioides</taxon>
    </lineage>
</organism>
<feature type="transmembrane region" description="Helical" evidence="1">
    <location>
        <begin position="220"/>
        <end position="240"/>
    </location>
</feature>
<evidence type="ECO:0000256" key="1">
    <source>
        <dbReference type="SAM" id="Phobius"/>
    </source>
</evidence>